<name>F9U6J4_9GAMM</name>
<dbReference type="NCBIfam" id="NF006757">
    <property type="entry name" value="PRK09277.1"/>
    <property type="match status" value="1"/>
</dbReference>
<dbReference type="Pfam" id="PF00694">
    <property type="entry name" value="Aconitase_C"/>
    <property type="match status" value="1"/>
</dbReference>
<feature type="domain" description="Aconitase A/isopropylmalate dehydratase small subunit swivel" evidence="13">
    <location>
        <begin position="661"/>
        <end position="792"/>
    </location>
</feature>
<evidence type="ECO:0000256" key="7">
    <source>
        <dbReference type="ARBA" id="ARBA00023004"/>
    </source>
</evidence>
<dbReference type="SUPFAM" id="SSF52016">
    <property type="entry name" value="LeuD/IlvD-like"/>
    <property type="match status" value="1"/>
</dbReference>
<dbReference type="PATRIC" id="fig|768671.3.peg.594"/>
<dbReference type="PANTHER" id="PTHR11670">
    <property type="entry name" value="ACONITASE/IRON-RESPONSIVE ELEMENT FAMILY MEMBER"/>
    <property type="match status" value="1"/>
</dbReference>
<keyword evidence="7 11" id="KW-0408">Iron</keyword>
<evidence type="ECO:0000256" key="3">
    <source>
        <dbReference type="ARBA" id="ARBA00007185"/>
    </source>
</evidence>
<dbReference type="GO" id="GO:0019679">
    <property type="term" value="P:propionate metabolic process, methylcitrate cycle"/>
    <property type="evidence" value="ECO:0007669"/>
    <property type="project" value="InterPro"/>
</dbReference>
<gene>
    <name evidence="14" type="ORF">ThimaDRAFT_0545</name>
</gene>
<dbReference type="EMBL" id="AFWV01000002">
    <property type="protein sequence ID" value="EGV19870.1"/>
    <property type="molecule type" value="Genomic_DNA"/>
</dbReference>
<keyword evidence="15" id="KW-1185">Reference proteome</keyword>
<dbReference type="InterPro" id="IPR012708">
    <property type="entry name" value="2Me_IsoCit_deHydtase_FeS-dep"/>
</dbReference>
<dbReference type="GO" id="GO:0046872">
    <property type="term" value="F:metal ion binding"/>
    <property type="evidence" value="ECO:0007669"/>
    <property type="project" value="UniProtKB-KW"/>
</dbReference>
<dbReference type="AlphaFoldDB" id="F9U6J4"/>
<dbReference type="NCBIfam" id="TIGR01341">
    <property type="entry name" value="aconitase_1"/>
    <property type="match status" value="1"/>
</dbReference>
<dbReference type="FunFam" id="3.30.499.10:FF:000014">
    <property type="entry name" value="Aconitate hydratase 1"/>
    <property type="match status" value="1"/>
</dbReference>
<accession>F9U6J4</accession>
<dbReference type="Gene3D" id="3.20.19.10">
    <property type="entry name" value="Aconitase, domain 4"/>
    <property type="match status" value="1"/>
</dbReference>
<keyword evidence="6" id="KW-0479">Metal-binding</keyword>
<comment type="catalytic activity">
    <reaction evidence="10 11">
        <text>citrate = D-threo-isocitrate</text>
        <dbReference type="Rhea" id="RHEA:10336"/>
        <dbReference type="ChEBI" id="CHEBI:15562"/>
        <dbReference type="ChEBI" id="CHEBI:16947"/>
        <dbReference type="EC" id="4.2.1.3"/>
    </reaction>
</comment>
<dbReference type="Gene3D" id="6.10.190.10">
    <property type="match status" value="1"/>
</dbReference>
<dbReference type="Proteomes" id="UP000005459">
    <property type="component" value="Unassembled WGS sequence"/>
</dbReference>
<dbReference type="PRINTS" id="PR00415">
    <property type="entry name" value="ACONITASE"/>
</dbReference>
<dbReference type="EC" id="4.2.1.3" evidence="4 11"/>
<comment type="pathway">
    <text evidence="2">Organic acid metabolism; propanoate degradation.</text>
</comment>
<dbReference type="eggNOG" id="COG1048">
    <property type="taxonomic scope" value="Bacteria"/>
</dbReference>
<evidence type="ECO:0000256" key="4">
    <source>
        <dbReference type="ARBA" id="ARBA00012926"/>
    </source>
</evidence>
<comment type="function">
    <text evidence="11">Catalyzes the isomerization of citrate to isocitrate via cis-aconitate.</text>
</comment>
<feature type="domain" description="Aconitase/3-isopropylmalate dehydratase large subunit alpha/beta/alpha" evidence="12">
    <location>
        <begin position="65"/>
        <end position="538"/>
    </location>
</feature>
<keyword evidence="5 11" id="KW-0004">4Fe-4S</keyword>
<dbReference type="NCBIfam" id="NF009520">
    <property type="entry name" value="PRK12881.1"/>
    <property type="match status" value="1"/>
</dbReference>
<dbReference type="FunFam" id="3.20.19.10:FF:000006">
    <property type="entry name" value="Aconitate hydratase 1"/>
    <property type="match status" value="1"/>
</dbReference>
<evidence type="ECO:0000256" key="2">
    <source>
        <dbReference type="ARBA" id="ARBA00005026"/>
    </source>
</evidence>
<evidence type="ECO:0000256" key="5">
    <source>
        <dbReference type="ARBA" id="ARBA00022485"/>
    </source>
</evidence>
<comment type="similarity">
    <text evidence="3 11">Belongs to the aconitase/IPM isomerase family.</text>
</comment>
<dbReference type="InterPro" id="IPR001030">
    <property type="entry name" value="Acoase/IPM_deHydtase_lsu_aba"/>
</dbReference>
<evidence type="ECO:0000256" key="9">
    <source>
        <dbReference type="ARBA" id="ARBA00023239"/>
    </source>
</evidence>
<evidence type="ECO:0000259" key="13">
    <source>
        <dbReference type="Pfam" id="PF00694"/>
    </source>
</evidence>
<evidence type="ECO:0000259" key="12">
    <source>
        <dbReference type="Pfam" id="PF00330"/>
    </source>
</evidence>
<dbReference type="RefSeq" id="WP_007191423.1">
    <property type="nucleotide sequence ID" value="NZ_AFWV01000002.1"/>
</dbReference>
<evidence type="ECO:0000256" key="10">
    <source>
        <dbReference type="ARBA" id="ARBA00023501"/>
    </source>
</evidence>
<dbReference type="STRING" id="768671.ThimaDRAFT_0545"/>
<dbReference type="InterPro" id="IPR000573">
    <property type="entry name" value="AconitaseA/IPMdHydase_ssu_swvl"/>
</dbReference>
<keyword evidence="9 11" id="KW-0456">Lyase</keyword>
<evidence type="ECO:0000256" key="1">
    <source>
        <dbReference type="ARBA" id="ARBA00001966"/>
    </source>
</evidence>
<protein>
    <recommendedName>
        <fullName evidence="4 11">Aconitate hydratase</fullName>
        <shortName evidence="11">Aconitase</shortName>
        <ecNumber evidence="4 11">4.2.1.3</ecNumber>
    </recommendedName>
</protein>
<dbReference type="NCBIfam" id="TIGR02333">
    <property type="entry name" value="2met_isocit_dHY"/>
    <property type="match status" value="1"/>
</dbReference>
<dbReference type="InterPro" id="IPR015928">
    <property type="entry name" value="Aconitase/3IPM_dehydase_swvl"/>
</dbReference>
<keyword evidence="8 11" id="KW-0411">Iron-sulfur</keyword>
<sequence>MNTAHRKPLPGTALDYFDARAAIDAITPGAYAKLPYTSRVLAENLVRRCDPDTLTDSLKQLIERKRDLDFPWYPARVVCHDILGQTALVDLAGLRDAIAEKGGDPAQVNPVVPTQLIVDHSLAVEYGGSDADAFEKNRAIEDRRNEDRFHFIEWTKTAFKNVDVIPAGNGIMHQINLEKMSPVIQARDGVAFPDTCVGTDSHTPHVDALGVIAIGVGGLEAETVMLGRASMMRLPDIVGVRLTGKRRPGITATDIVLALTEFLRKERVVGAYVEFFGEGAASLTIGDRATISNMCPEYGATASMFYIDGQTIDYLTLTGREPEQVALVETYAKTAGLWADALESAEYERVLEFDLSTVVRNMAGPSNPHRRLPTSALHERGIAVDLDKALAEEKDGLMPDGAVIIAAITSCTNTSNPRNVVAAGLVAKKANALGLTRKPWVKTSFAPGSKVAKLYLEEAGLLAEMEQLGFGIVGYACTTCNGMSGALDPKIQQEIIERDLFATAVLSGNRNFDGRIHPYAKQAFLASPPLVVAYAIAGTVRFDIEQDALGHDPQGNPITLKDLWPSDEEIDAIVSACVKPEQFKQVYIPMFDLGHVEEAKSPLYDWRPQSTYIRRPPYWEGALAGERTLKGMRPLAVLPDNITTDHLSPSNAILADSAAGEYLAKMGLPEEDFNSYATHRGDHLTAQRATFANPQLVNEMAVVDGQVKKGSLTRVEPDGQVMRMWEAIETYMGRKQPLIIIAGADYGQGSSRDWAAKGVRLAGVEAIVAEGFERIHRTNLVGMGVLPLEFKPGVDRKTLGIDGSETYDVLGERTPRATLTLVITRKNGERVEVPVTCRIDTAEELAIYEAGGVLQRFAQDFLESSKAA</sequence>
<comment type="cofactor">
    <cofactor evidence="1">
        <name>[4Fe-4S] cluster</name>
        <dbReference type="ChEBI" id="CHEBI:49883"/>
    </cofactor>
</comment>
<evidence type="ECO:0000256" key="8">
    <source>
        <dbReference type="ARBA" id="ARBA00023014"/>
    </source>
</evidence>
<dbReference type="FunFam" id="3.30.499.10:FF:000015">
    <property type="entry name" value="Aconitate hydratase 1"/>
    <property type="match status" value="1"/>
</dbReference>
<dbReference type="SUPFAM" id="SSF53732">
    <property type="entry name" value="Aconitase iron-sulfur domain"/>
    <property type="match status" value="1"/>
</dbReference>
<dbReference type="InterPro" id="IPR015931">
    <property type="entry name" value="Acnase/IPM_dHydase_lsu_aba_1/3"/>
</dbReference>
<organism evidence="14 15">
    <name type="scientific">Thiocapsa marina 5811</name>
    <dbReference type="NCBI Taxonomy" id="768671"/>
    <lineage>
        <taxon>Bacteria</taxon>
        <taxon>Pseudomonadati</taxon>
        <taxon>Pseudomonadota</taxon>
        <taxon>Gammaproteobacteria</taxon>
        <taxon>Chromatiales</taxon>
        <taxon>Chromatiaceae</taxon>
        <taxon>Thiocapsa</taxon>
    </lineage>
</organism>
<dbReference type="GO" id="GO:0051539">
    <property type="term" value="F:4 iron, 4 sulfur cluster binding"/>
    <property type="evidence" value="ECO:0007669"/>
    <property type="project" value="UniProtKB-KW"/>
</dbReference>
<evidence type="ECO:0000313" key="15">
    <source>
        <dbReference type="Proteomes" id="UP000005459"/>
    </source>
</evidence>
<dbReference type="InterPro" id="IPR036008">
    <property type="entry name" value="Aconitase_4Fe-4S_dom"/>
</dbReference>
<dbReference type="Pfam" id="PF00330">
    <property type="entry name" value="Aconitase"/>
    <property type="match status" value="1"/>
</dbReference>
<proteinExistence type="inferred from homology"/>
<dbReference type="Gene3D" id="3.30.499.10">
    <property type="entry name" value="Aconitase, domain 3"/>
    <property type="match status" value="2"/>
</dbReference>
<evidence type="ECO:0000256" key="6">
    <source>
        <dbReference type="ARBA" id="ARBA00022723"/>
    </source>
</evidence>
<evidence type="ECO:0000256" key="11">
    <source>
        <dbReference type="RuleBase" id="RU361275"/>
    </source>
</evidence>
<evidence type="ECO:0000313" key="14">
    <source>
        <dbReference type="EMBL" id="EGV19870.1"/>
    </source>
</evidence>
<dbReference type="InterPro" id="IPR006249">
    <property type="entry name" value="Aconitase/IRP2"/>
</dbReference>
<dbReference type="GO" id="GO:0003994">
    <property type="term" value="F:aconitate hydratase activity"/>
    <property type="evidence" value="ECO:0007669"/>
    <property type="project" value="UniProtKB-EC"/>
</dbReference>
<reference evidence="14 15" key="1">
    <citation type="submission" date="2011-06" db="EMBL/GenBank/DDBJ databases">
        <title>The draft genome of Thiocapsa marina 5811.</title>
        <authorList>
            <consortium name="US DOE Joint Genome Institute (JGI-PGF)"/>
            <person name="Lucas S."/>
            <person name="Han J."/>
            <person name="Cheng J.-F."/>
            <person name="Goodwin L."/>
            <person name="Pitluck S."/>
            <person name="Peters L."/>
            <person name="Land M.L."/>
            <person name="Hauser L."/>
            <person name="Vogl K."/>
            <person name="Liu Z."/>
            <person name="Imhoff J."/>
            <person name="Thiel V."/>
            <person name="Frigaard N.-U."/>
            <person name="Bryant D."/>
            <person name="Woyke T.J."/>
        </authorList>
    </citation>
    <scope>NUCLEOTIDE SEQUENCE [LARGE SCALE GENOMIC DNA]</scope>
    <source>
        <strain evidence="14 15">5811</strain>
    </source>
</reference>
<dbReference type="OrthoDB" id="9764318at2"/>